<accession>A0A0C3BU26</accession>
<dbReference type="HOGENOM" id="CLU_1261653_0_0_1"/>
<proteinExistence type="predicted"/>
<evidence type="ECO:0000313" key="1">
    <source>
        <dbReference type="EMBL" id="KIM35579.1"/>
    </source>
</evidence>
<name>A0A0C3BU26_HEBCY</name>
<reference evidence="1 2" key="1">
    <citation type="submission" date="2014-04" db="EMBL/GenBank/DDBJ databases">
        <authorList>
            <consortium name="DOE Joint Genome Institute"/>
            <person name="Kuo A."/>
            <person name="Gay G."/>
            <person name="Dore J."/>
            <person name="Kohler A."/>
            <person name="Nagy L.G."/>
            <person name="Floudas D."/>
            <person name="Copeland A."/>
            <person name="Barry K.W."/>
            <person name="Cichocki N."/>
            <person name="Veneault-Fourrey C."/>
            <person name="LaButti K."/>
            <person name="Lindquist E.A."/>
            <person name="Lipzen A."/>
            <person name="Lundell T."/>
            <person name="Morin E."/>
            <person name="Murat C."/>
            <person name="Sun H."/>
            <person name="Tunlid A."/>
            <person name="Henrissat B."/>
            <person name="Grigoriev I.V."/>
            <person name="Hibbett D.S."/>
            <person name="Martin F."/>
            <person name="Nordberg H.P."/>
            <person name="Cantor M.N."/>
            <person name="Hua S.X."/>
        </authorList>
    </citation>
    <scope>NUCLEOTIDE SEQUENCE [LARGE SCALE GENOMIC DNA]</scope>
    <source>
        <strain evidence="2">h7</strain>
    </source>
</reference>
<keyword evidence="2" id="KW-1185">Reference proteome</keyword>
<protein>
    <submittedName>
        <fullName evidence="1">Uncharacterized protein</fullName>
    </submittedName>
</protein>
<dbReference type="EMBL" id="KN831818">
    <property type="protein sequence ID" value="KIM35579.1"/>
    <property type="molecule type" value="Genomic_DNA"/>
</dbReference>
<evidence type="ECO:0000313" key="2">
    <source>
        <dbReference type="Proteomes" id="UP000053424"/>
    </source>
</evidence>
<dbReference type="Proteomes" id="UP000053424">
    <property type="component" value="Unassembled WGS sequence"/>
</dbReference>
<dbReference type="AlphaFoldDB" id="A0A0C3BU26"/>
<sequence length="219" mass="25650">MPSNCLELGKFSVAVDDAGVRVYASKSLLHLHKLRLKMDYRERTLSLGRSPLYETALQMTSTFSMPGWRLNPPPSLRCVVVVHFLFSMGLRERRFKVVLGEVRFKRKFWEHLPGNIERGWRYRTSSPNLRPLQTLRVAGEFTFQFSISKVQKRRGKPVPISRIRTSSQVRKDSRMTVHFQDTVERGNARIAARFRVWIRTMFWYFDGQIASAYAKPYDC</sequence>
<reference evidence="2" key="2">
    <citation type="submission" date="2015-01" db="EMBL/GenBank/DDBJ databases">
        <title>Evolutionary Origins and Diversification of the Mycorrhizal Mutualists.</title>
        <authorList>
            <consortium name="DOE Joint Genome Institute"/>
            <consortium name="Mycorrhizal Genomics Consortium"/>
            <person name="Kohler A."/>
            <person name="Kuo A."/>
            <person name="Nagy L.G."/>
            <person name="Floudas D."/>
            <person name="Copeland A."/>
            <person name="Barry K.W."/>
            <person name="Cichocki N."/>
            <person name="Veneault-Fourrey C."/>
            <person name="LaButti K."/>
            <person name="Lindquist E.A."/>
            <person name="Lipzen A."/>
            <person name="Lundell T."/>
            <person name="Morin E."/>
            <person name="Murat C."/>
            <person name="Riley R."/>
            <person name="Ohm R."/>
            <person name="Sun H."/>
            <person name="Tunlid A."/>
            <person name="Henrissat B."/>
            <person name="Grigoriev I.V."/>
            <person name="Hibbett D.S."/>
            <person name="Martin F."/>
        </authorList>
    </citation>
    <scope>NUCLEOTIDE SEQUENCE [LARGE SCALE GENOMIC DNA]</scope>
    <source>
        <strain evidence="2">h7</strain>
    </source>
</reference>
<organism evidence="1 2">
    <name type="scientific">Hebeloma cylindrosporum</name>
    <dbReference type="NCBI Taxonomy" id="76867"/>
    <lineage>
        <taxon>Eukaryota</taxon>
        <taxon>Fungi</taxon>
        <taxon>Dikarya</taxon>
        <taxon>Basidiomycota</taxon>
        <taxon>Agaricomycotina</taxon>
        <taxon>Agaricomycetes</taxon>
        <taxon>Agaricomycetidae</taxon>
        <taxon>Agaricales</taxon>
        <taxon>Agaricineae</taxon>
        <taxon>Hymenogastraceae</taxon>
        <taxon>Hebeloma</taxon>
    </lineage>
</organism>
<gene>
    <name evidence="1" type="ORF">M413DRAFT_14501</name>
</gene>